<proteinExistence type="predicted"/>
<dbReference type="AlphaFoldDB" id="A0A1F6ANH3"/>
<dbReference type="SUPFAM" id="SSF69322">
    <property type="entry name" value="Tricorn protease domain 2"/>
    <property type="match status" value="1"/>
</dbReference>
<organism evidence="1 2">
    <name type="scientific">Candidatus Gottesmanbacteria bacterium RIFCSPLOWO2_01_FULL_39_12b</name>
    <dbReference type="NCBI Taxonomy" id="1798388"/>
    <lineage>
        <taxon>Bacteria</taxon>
        <taxon>Candidatus Gottesmaniibacteriota</taxon>
    </lineage>
</organism>
<accession>A0A1F6ANH3</accession>
<dbReference type="Proteomes" id="UP000176609">
    <property type="component" value="Unassembled WGS sequence"/>
</dbReference>
<evidence type="ECO:0000313" key="1">
    <source>
        <dbReference type="EMBL" id="OGG26236.1"/>
    </source>
</evidence>
<evidence type="ECO:0000313" key="2">
    <source>
        <dbReference type="Proteomes" id="UP000176609"/>
    </source>
</evidence>
<reference evidence="1 2" key="1">
    <citation type="journal article" date="2016" name="Nat. Commun.">
        <title>Thousands of microbial genomes shed light on interconnected biogeochemical processes in an aquifer system.</title>
        <authorList>
            <person name="Anantharaman K."/>
            <person name="Brown C.T."/>
            <person name="Hug L.A."/>
            <person name="Sharon I."/>
            <person name="Castelle C.J."/>
            <person name="Probst A.J."/>
            <person name="Thomas B.C."/>
            <person name="Singh A."/>
            <person name="Wilkins M.J."/>
            <person name="Karaoz U."/>
            <person name="Brodie E.L."/>
            <person name="Williams K.H."/>
            <person name="Hubbard S.S."/>
            <person name="Banfield J.F."/>
        </authorList>
    </citation>
    <scope>NUCLEOTIDE SEQUENCE [LARGE SCALE GENOMIC DNA]</scope>
</reference>
<dbReference type="EMBL" id="MFJR01000012">
    <property type="protein sequence ID" value="OGG26236.1"/>
    <property type="molecule type" value="Genomic_DNA"/>
</dbReference>
<gene>
    <name evidence="1" type="ORF">A2960_04640</name>
</gene>
<name>A0A1F6ANH3_9BACT</name>
<protein>
    <submittedName>
        <fullName evidence="1">Uncharacterized protein</fullName>
    </submittedName>
</protein>
<comment type="caution">
    <text evidence="1">The sequence shown here is derived from an EMBL/GenBank/DDBJ whole genome shotgun (WGS) entry which is preliminary data.</text>
</comment>
<sequence>MRNYLFLVLLCLVALIFVAIVKIYLFAASSPVGLTLENTIDISGLRITDYNFLSKGEKNEIFLIRDGYEKRLFSNQSPITSIGLSSSQKQAAFFYLLTPKTSTDNIALTIFNLRNNMFKEVYRTSHASWDIRSDLHWLGDNYVFFLRYCGTACQGITLLDLNTGKTKNAVLSYPSFPNQPVKTHFKDWYGQEFVMNGLVSNISSEQAYLIFQLENPDELSHEQRFLFTKTQLRAL</sequence>